<keyword evidence="1" id="KW-0812">Transmembrane</keyword>
<organism evidence="2 3">
    <name type="scientific">Lentzea indica</name>
    <dbReference type="NCBI Taxonomy" id="2604800"/>
    <lineage>
        <taxon>Bacteria</taxon>
        <taxon>Bacillati</taxon>
        <taxon>Actinomycetota</taxon>
        <taxon>Actinomycetes</taxon>
        <taxon>Pseudonocardiales</taxon>
        <taxon>Pseudonocardiaceae</taxon>
        <taxon>Lentzea</taxon>
    </lineage>
</organism>
<dbReference type="Proteomes" id="UP001515943">
    <property type="component" value="Unassembled WGS sequence"/>
</dbReference>
<proteinExistence type="predicted"/>
<keyword evidence="1" id="KW-0472">Membrane</keyword>
<feature type="transmembrane region" description="Helical" evidence="1">
    <location>
        <begin position="37"/>
        <end position="59"/>
    </location>
</feature>
<dbReference type="EMBL" id="VSRL01000350">
    <property type="protein sequence ID" value="NKE63393.1"/>
    <property type="molecule type" value="Genomic_DNA"/>
</dbReference>
<accession>A0ABX1FWH5</accession>
<keyword evidence="1" id="KW-1133">Transmembrane helix</keyword>
<keyword evidence="3" id="KW-1185">Reference proteome</keyword>
<feature type="transmembrane region" description="Helical" evidence="1">
    <location>
        <begin position="12"/>
        <end position="31"/>
    </location>
</feature>
<sequence>MSSSKGIRKFHRMVSMVFMATVVFTAVALTVDNSAVWVSYVPLLPLFVLMGTGVYMWFLPSITRRRARRAAQNAA</sequence>
<comment type="caution">
    <text evidence="2">The sequence shown here is derived from an EMBL/GenBank/DDBJ whole genome shotgun (WGS) entry which is preliminary data.</text>
</comment>
<evidence type="ECO:0000256" key="1">
    <source>
        <dbReference type="SAM" id="Phobius"/>
    </source>
</evidence>
<evidence type="ECO:0000313" key="3">
    <source>
        <dbReference type="Proteomes" id="UP001515943"/>
    </source>
</evidence>
<gene>
    <name evidence="2" type="ORF">FXN61_44415</name>
</gene>
<name>A0ABX1FWH5_9PSEU</name>
<reference evidence="2 3" key="1">
    <citation type="submission" date="2019-08" db="EMBL/GenBank/DDBJ databases">
        <title>Lentzea from Indian Himalayas.</title>
        <authorList>
            <person name="Mandal S."/>
            <person name="Mallick Gupta A."/>
            <person name="Maiti P.K."/>
            <person name="Sarkar J."/>
            <person name="Mandal S."/>
        </authorList>
    </citation>
    <scope>NUCLEOTIDE SEQUENCE [LARGE SCALE GENOMIC DNA]</scope>
    <source>
        <strain evidence="2 3">PSKA42</strain>
    </source>
</reference>
<protein>
    <submittedName>
        <fullName evidence="2">Uncharacterized protein</fullName>
    </submittedName>
</protein>
<evidence type="ECO:0000313" key="2">
    <source>
        <dbReference type="EMBL" id="NKE63393.1"/>
    </source>
</evidence>
<dbReference type="RefSeq" id="WP_167979980.1">
    <property type="nucleotide sequence ID" value="NZ_VSRL01000350.1"/>
</dbReference>